<evidence type="ECO:0000313" key="2">
    <source>
        <dbReference type="EMBL" id="KDA03724.1"/>
    </source>
</evidence>
<dbReference type="Pfam" id="PF07045">
    <property type="entry name" value="DUF1330"/>
    <property type="match status" value="1"/>
</dbReference>
<organism evidence="2 3">
    <name type="scientific">Hyphomonas oceanitis SCH89</name>
    <dbReference type="NCBI Taxonomy" id="1280953"/>
    <lineage>
        <taxon>Bacteria</taxon>
        <taxon>Pseudomonadati</taxon>
        <taxon>Pseudomonadota</taxon>
        <taxon>Alphaproteobacteria</taxon>
        <taxon>Hyphomonadales</taxon>
        <taxon>Hyphomonadaceae</taxon>
        <taxon>Hyphomonas</taxon>
    </lineage>
</organism>
<dbReference type="OrthoDB" id="9806380at2"/>
<dbReference type="Proteomes" id="UP000024942">
    <property type="component" value="Unassembled WGS sequence"/>
</dbReference>
<gene>
    <name evidence="2" type="ORF">HOC_04567</name>
</gene>
<protein>
    <recommendedName>
        <fullName evidence="1">DUF1330 domain-containing protein</fullName>
    </recommendedName>
</protein>
<dbReference type="PANTHER" id="PTHR41521:SF4">
    <property type="entry name" value="BLR0684 PROTEIN"/>
    <property type="match status" value="1"/>
</dbReference>
<evidence type="ECO:0000313" key="3">
    <source>
        <dbReference type="Proteomes" id="UP000024942"/>
    </source>
</evidence>
<proteinExistence type="predicted"/>
<dbReference type="PATRIC" id="fig|1280953.3.peg.924"/>
<dbReference type="InterPro" id="IPR010753">
    <property type="entry name" value="DUF1330"/>
</dbReference>
<name>A0A059GAG1_9PROT</name>
<dbReference type="Gene3D" id="3.30.70.100">
    <property type="match status" value="1"/>
</dbReference>
<dbReference type="eggNOG" id="COG5470">
    <property type="taxonomic scope" value="Bacteria"/>
</dbReference>
<comment type="caution">
    <text evidence="2">The sequence shown here is derived from an EMBL/GenBank/DDBJ whole genome shotgun (WGS) entry which is preliminary data.</text>
</comment>
<reference evidence="2 3" key="1">
    <citation type="journal article" date="2014" name="Antonie Van Leeuwenhoek">
        <title>Hyphomonas beringensis sp. nov. and Hyphomonas chukchiensis sp. nov., isolated from surface seawater of the Bering Sea and Chukchi Sea.</title>
        <authorList>
            <person name="Li C."/>
            <person name="Lai Q."/>
            <person name="Li G."/>
            <person name="Dong C."/>
            <person name="Wang J."/>
            <person name="Liao Y."/>
            <person name="Shao Z."/>
        </authorList>
    </citation>
    <scope>NUCLEOTIDE SEQUENCE [LARGE SCALE GENOMIC DNA]</scope>
    <source>
        <strain evidence="2 3">SCH89</strain>
    </source>
</reference>
<evidence type="ECO:0000259" key="1">
    <source>
        <dbReference type="Pfam" id="PF07045"/>
    </source>
</evidence>
<dbReference type="STRING" id="1280953.HOC_04567"/>
<dbReference type="EMBL" id="ARYL01000004">
    <property type="protein sequence ID" value="KDA03724.1"/>
    <property type="molecule type" value="Genomic_DNA"/>
</dbReference>
<dbReference type="InterPro" id="IPR011008">
    <property type="entry name" value="Dimeric_a/b-barrel"/>
</dbReference>
<sequence>MSAYVILIRDRLRDEEAMSRYAAAAGAARGDHKITPLAFYGAHEVREGADADGVVILGFPDMAAAKAWYDSPEYTAAREHRFQAADYRVIFVEGVPES</sequence>
<feature type="domain" description="DUF1330" evidence="1">
    <location>
        <begin position="2"/>
        <end position="95"/>
    </location>
</feature>
<keyword evidence="3" id="KW-1185">Reference proteome</keyword>
<dbReference type="PANTHER" id="PTHR41521">
    <property type="match status" value="1"/>
</dbReference>
<dbReference type="RefSeq" id="WP_035536135.1">
    <property type="nucleotide sequence ID" value="NZ_ARYL01000004.1"/>
</dbReference>
<dbReference type="SUPFAM" id="SSF54909">
    <property type="entry name" value="Dimeric alpha+beta barrel"/>
    <property type="match status" value="1"/>
</dbReference>
<dbReference type="AlphaFoldDB" id="A0A059GAG1"/>
<accession>A0A059GAG1</accession>